<keyword evidence="2" id="KW-1185">Reference proteome</keyword>
<proteinExistence type="predicted"/>
<organism evidence="1 2">
    <name type="scientific">Diploptera punctata</name>
    <name type="common">Pacific beetle cockroach</name>
    <dbReference type="NCBI Taxonomy" id="6984"/>
    <lineage>
        <taxon>Eukaryota</taxon>
        <taxon>Metazoa</taxon>
        <taxon>Ecdysozoa</taxon>
        <taxon>Arthropoda</taxon>
        <taxon>Hexapoda</taxon>
        <taxon>Insecta</taxon>
        <taxon>Pterygota</taxon>
        <taxon>Neoptera</taxon>
        <taxon>Polyneoptera</taxon>
        <taxon>Dictyoptera</taxon>
        <taxon>Blattodea</taxon>
        <taxon>Blaberoidea</taxon>
        <taxon>Blaberidae</taxon>
        <taxon>Diplopterinae</taxon>
        <taxon>Diploptera</taxon>
    </lineage>
</organism>
<protein>
    <submittedName>
        <fullName evidence="1">Uncharacterized protein</fullName>
    </submittedName>
</protein>
<reference evidence="1" key="1">
    <citation type="journal article" date="2023" name="IScience">
        <title>Live-bearing cockroach genome reveals convergent evolutionary mechanisms linked to viviparity in insects and beyond.</title>
        <authorList>
            <person name="Fouks B."/>
            <person name="Harrison M.C."/>
            <person name="Mikhailova A.A."/>
            <person name="Marchal E."/>
            <person name="English S."/>
            <person name="Carruthers M."/>
            <person name="Jennings E.C."/>
            <person name="Chiamaka E.L."/>
            <person name="Frigard R.A."/>
            <person name="Pippel M."/>
            <person name="Attardo G.M."/>
            <person name="Benoit J.B."/>
            <person name="Bornberg-Bauer E."/>
            <person name="Tobe S.S."/>
        </authorList>
    </citation>
    <scope>NUCLEOTIDE SEQUENCE</scope>
    <source>
        <strain evidence="1">Stay&amp;Tobe</strain>
    </source>
</reference>
<evidence type="ECO:0000313" key="1">
    <source>
        <dbReference type="EMBL" id="KAJ9582375.1"/>
    </source>
</evidence>
<name>A0AAD7ZL29_DIPPU</name>
<reference evidence="1" key="2">
    <citation type="submission" date="2023-05" db="EMBL/GenBank/DDBJ databases">
        <authorList>
            <person name="Fouks B."/>
        </authorList>
    </citation>
    <scope>NUCLEOTIDE SEQUENCE</scope>
    <source>
        <strain evidence="1">Stay&amp;Tobe</strain>
        <tissue evidence="1">Testes</tissue>
    </source>
</reference>
<dbReference type="EMBL" id="JASPKZ010007805">
    <property type="protein sequence ID" value="KAJ9582375.1"/>
    <property type="molecule type" value="Genomic_DNA"/>
</dbReference>
<feature type="non-terminal residue" evidence="1">
    <location>
        <position position="57"/>
    </location>
</feature>
<accession>A0AAD7ZL29</accession>
<feature type="non-terminal residue" evidence="1">
    <location>
        <position position="1"/>
    </location>
</feature>
<gene>
    <name evidence="1" type="ORF">L9F63_003285</name>
</gene>
<dbReference type="AlphaFoldDB" id="A0AAD7ZL29"/>
<evidence type="ECO:0000313" key="2">
    <source>
        <dbReference type="Proteomes" id="UP001233999"/>
    </source>
</evidence>
<dbReference type="Proteomes" id="UP001233999">
    <property type="component" value="Unassembled WGS sequence"/>
</dbReference>
<comment type="caution">
    <text evidence="1">The sequence shown here is derived from an EMBL/GenBank/DDBJ whole genome shotgun (WGS) entry which is preliminary data.</text>
</comment>
<sequence>SLFIFPMKYILGYVTIKKAASNLKFSEYSLVTEYYMVSVFLNFILTSVSSSSLRVSH</sequence>